<reference evidence="5" key="1">
    <citation type="journal article" date="2023" name="Front. Mar. Sci.">
        <title>A new Merluccius polli reference genome to investigate the effects of global change in West African waters.</title>
        <authorList>
            <person name="Mateo J.L."/>
            <person name="Blanco-Fernandez C."/>
            <person name="Garcia-Vazquez E."/>
            <person name="Machado-Schiaffino G."/>
        </authorList>
    </citation>
    <scope>NUCLEOTIDE SEQUENCE</scope>
    <source>
        <strain evidence="5">C29</strain>
        <tissue evidence="5">Fin</tissue>
    </source>
</reference>
<keyword evidence="1" id="KW-0479">Metal-binding</keyword>
<accession>A0AA47P8W6</accession>
<gene>
    <name evidence="5" type="ORF">N1851_002313</name>
</gene>
<dbReference type="Pfam" id="PF02892">
    <property type="entry name" value="zf-BED"/>
    <property type="match status" value="1"/>
</dbReference>
<evidence type="ECO:0000313" key="5">
    <source>
        <dbReference type="EMBL" id="KAK0155356.1"/>
    </source>
</evidence>
<dbReference type="Proteomes" id="UP001174136">
    <property type="component" value="Unassembled WGS sequence"/>
</dbReference>
<sequence length="165" mass="17993">MELLHSFPAGHAARICYSRDQLIDMMPASLATRPGHVTVKVPDIELLAVGLRPYYLPRALSHVIIVTVYIPPSANPSSASSHPQRDSAAADQNTFNDGNIKVRCNLCAGDNKVLSSYKNTTSNLKKHLESQHLSGGELTKLVGQYVVEEMLPLNTVDSPSFRAII</sequence>
<keyword evidence="2" id="KW-0863">Zinc-finger</keyword>
<organism evidence="5 6">
    <name type="scientific">Merluccius polli</name>
    <name type="common">Benguela hake</name>
    <name type="synonym">Merluccius cadenati</name>
    <dbReference type="NCBI Taxonomy" id="89951"/>
    <lineage>
        <taxon>Eukaryota</taxon>
        <taxon>Metazoa</taxon>
        <taxon>Chordata</taxon>
        <taxon>Craniata</taxon>
        <taxon>Vertebrata</taxon>
        <taxon>Euteleostomi</taxon>
        <taxon>Actinopterygii</taxon>
        <taxon>Neopterygii</taxon>
        <taxon>Teleostei</taxon>
        <taxon>Neoteleostei</taxon>
        <taxon>Acanthomorphata</taxon>
        <taxon>Zeiogadaria</taxon>
        <taxon>Gadariae</taxon>
        <taxon>Gadiformes</taxon>
        <taxon>Gadoidei</taxon>
        <taxon>Merlucciidae</taxon>
        <taxon>Merluccius</taxon>
    </lineage>
</organism>
<comment type="caution">
    <text evidence="5">The sequence shown here is derived from an EMBL/GenBank/DDBJ whole genome shotgun (WGS) entry which is preliminary data.</text>
</comment>
<dbReference type="GO" id="GO:0008270">
    <property type="term" value="F:zinc ion binding"/>
    <property type="evidence" value="ECO:0007669"/>
    <property type="project" value="UniProtKB-KW"/>
</dbReference>
<proteinExistence type="predicted"/>
<evidence type="ECO:0000256" key="1">
    <source>
        <dbReference type="ARBA" id="ARBA00022723"/>
    </source>
</evidence>
<dbReference type="GO" id="GO:0003677">
    <property type="term" value="F:DNA binding"/>
    <property type="evidence" value="ECO:0007669"/>
    <property type="project" value="InterPro"/>
</dbReference>
<name>A0AA47P8W6_MERPO</name>
<dbReference type="InterPro" id="IPR003656">
    <property type="entry name" value="Znf_BED"/>
</dbReference>
<keyword evidence="3" id="KW-0862">Zinc</keyword>
<dbReference type="AlphaFoldDB" id="A0AA47P8W6"/>
<feature type="domain" description="BED-type" evidence="4">
    <location>
        <begin position="101"/>
        <end position="132"/>
    </location>
</feature>
<evidence type="ECO:0000313" key="6">
    <source>
        <dbReference type="Proteomes" id="UP001174136"/>
    </source>
</evidence>
<protein>
    <recommendedName>
        <fullName evidence="4">BED-type domain-containing protein</fullName>
    </recommendedName>
</protein>
<keyword evidence="6" id="KW-1185">Reference proteome</keyword>
<evidence type="ECO:0000256" key="3">
    <source>
        <dbReference type="ARBA" id="ARBA00022833"/>
    </source>
</evidence>
<evidence type="ECO:0000259" key="4">
    <source>
        <dbReference type="Pfam" id="PF02892"/>
    </source>
</evidence>
<evidence type="ECO:0000256" key="2">
    <source>
        <dbReference type="ARBA" id="ARBA00022771"/>
    </source>
</evidence>
<dbReference type="EMBL" id="JAOPHQ010000289">
    <property type="protein sequence ID" value="KAK0155356.1"/>
    <property type="molecule type" value="Genomic_DNA"/>
</dbReference>